<gene>
    <name evidence="2" type="ORF">MELA_02287</name>
</gene>
<keyword evidence="3" id="KW-1185">Reference proteome</keyword>
<feature type="signal peptide" evidence="1">
    <location>
        <begin position="1"/>
        <end position="20"/>
    </location>
</feature>
<name>A0A564ZKN8_9BACT</name>
<accession>A0A564ZKN8</accession>
<dbReference type="EMBL" id="CABIKM010000036">
    <property type="protein sequence ID" value="VUZ85900.1"/>
    <property type="molecule type" value="Genomic_DNA"/>
</dbReference>
<keyword evidence="1" id="KW-0732">Signal</keyword>
<evidence type="ECO:0000313" key="3">
    <source>
        <dbReference type="Proteomes" id="UP000334340"/>
    </source>
</evidence>
<feature type="chain" id="PRO_5021800373" evidence="1">
    <location>
        <begin position="21"/>
        <end position="272"/>
    </location>
</feature>
<reference evidence="2 3" key="1">
    <citation type="submission" date="2019-07" db="EMBL/GenBank/DDBJ databases">
        <authorList>
            <person name="Cremers G."/>
        </authorList>
    </citation>
    <scope>NUCLEOTIDE SEQUENCE [LARGE SCALE GENOMIC DNA]</scope>
</reference>
<protein>
    <submittedName>
        <fullName evidence="2">Uncharacterized protein</fullName>
    </submittedName>
</protein>
<dbReference type="AlphaFoldDB" id="A0A564ZKN8"/>
<evidence type="ECO:0000256" key="1">
    <source>
        <dbReference type="SAM" id="SignalP"/>
    </source>
</evidence>
<evidence type="ECO:0000313" key="2">
    <source>
        <dbReference type="EMBL" id="VUZ85900.1"/>
    </source>
</evidence>
<sequence length="272" mass="29600">MMKRLPLLLAMALAPSLAFGQTVTCDRFEPKATLEGNRLTVSLDTDLPDSTVVMVSVSRSYWAGTPVKQYPLDYLDTRATAGEWRKPRGVNVDHGPWRRKLDERMRVRAAAGEPVKIATIDTDVTVSFTVPINQADPRFGPGNRNLVGKKVSTSGLRVVRAEVKVKHPFGAGAQPSPAEFGAPERLRPGVKYHLSRETPLAPERHPADPLRVAALIRRVPAGTIITVSSVDRSDASNPWYRVKAASASGADLGTGWVNSVALIGQEIRVIRP</sequence>
<proteinExistence type="predicted"/>
<dbReference type="Proteomes" id="UP000334340">
    <property type="component" value="Unassembled WGS sequence"/>
</dbReference>
<organism evidence="2 3">
    <name type="scientific">Candidatus Methylomirabilis lanthanidiphila</name>
    <dbReference type="NCBI Taxonomy" id="2211376"/>
    <lineage>
        <taxon>Bacteria</taxon>
        <taxon>Candidatus Methylomirabilota</taxon>
        <taxon>Candidatus Methylomirabilia</taxon>
        <taxon>Candidatus Methylomirabilales</taxon>
        <taxon>Candidatus Methylomirabilaceae</taxon>
        <taxon>Candidatus Methylomirabilis</taxon>
    </lineage>
</organism>